<evidence type="ECO:0000256" key="7">
    <source>
        <dbReference type="ARBA" id="ARBA00022617"/>
    </source>
</evidence>
<comment type="pathway">
    <text evidence="2">Lipid metabolism; sphingolipid metabolism.</text>
</comment>
<keyword evidence="10" id="KW-0746">Sphingolipid metabolism</keyword>
<dbReference type="Pfam" id="PF00173">
    <property type="entry name" value="Cyt-b5"/>
    <property type="match status" value="1"/>
</dbReference>
<dbReference type="Pfam" id="PF00487">
    <property type="entry name" value="FA_desaturase"/>
    <property type="match status" value="1"/>
</dbReference>
<keyword evidence="7" id="KW-0349">Heme</keyword>
<dbReference type="PIRSF" id="PIRSF015921">
    <property type="entry name" value="FA_sphinglp_des"/>
    <property type="match status" value="1"/>
</dbReference>
<keyword evidence="8 17" id="KW-0812">Transmembrane</keyword>
<feature type="transmembrane region" description="Helical" evidence="17">
    <location>
        <begin position="407"/>
        <end position="429"/>
    </location>
</feature>
<evidence type="ECO:0000256" key="9">
    <source>
        <dbReference type="ARBA" id="ARBA00022723"/>
    </source>
</evidence>
<evidence type="ECO:0000256" key="3">
    <source>
        <dbReference type="ARBA" id="ARBA00004991"/>
    </source>
</evidence>
<keyword evidence="14" id="KW-0443">Lipid metabolism</keyword>
<name>A0A9P4USV1_9PEZI</name>
<dbReference type="GO" id="GO:0046872">
    <property type="term" value="F:metal ion binding"/>
    <property type="evidence" value="ECO:0007669"/>
    <property type="project" value="UniProtKB-KW"/>
</dbReference>
<evidence type="ECO:0000313" key="19">
    <source>
        <dbReference type="EMBL" id="KAF2724051.1"/>
    </source>
</evidence>
<dbReference type="InterPro" id="IPR036400">
    <property type="entry name" value="Cyt_B5-like_heme/steroid_sf"/>
</dbReference>
<evidence type="ECO:0000256" key="11">
    <source>
        <dbReference type="ARBA" id="ARBA00022989"/>
    </source>
</evidence>
<dbReference type="OrthoDB" id="260091at2759"/>
<dbReference type="SUPFAM" id="SSF55856">
    <property type="entry name" value="Cytochrome b5-like heme/steroid binding domain"/>
    <property type="match status" value="1"/>
</dbReference>
<sequence>MATSQTSRYRDNMLSREHVECLVAQGRKIVIFDGRVLKVDAWIPYHPGGDKAILHMVGRDGTNEIKAFHSFETQQIMLRYQIGRVEGIWKDFTPPIQGGVFRQELDVKDMNTDIAQEQCNKADTGAFDDQSQGSSNEPSPIFEPVEHHSKGLRLRKGSCSALSEASSATSLSSLTLPEPTDASKSLSSPEQRTQQELERDLRLYPSLDVATQTEIIRKYNVLNKRIRDNGLYDCNYWAYFVEATRYLALALTAFYLLRIGWYKLSAVFLGMLWHQLVFTVHDAGHMGITHDFHVDSCIGIGIAGFLGGLSCCWWKRNHNVHHIVTNSAEHDPDIQHMPFFAISHRFFSSLRSTYYDRVMTYDSVAKFTLRYQHWLYYPILTLGRFNLYVLSWQYIFLGQGPRKGPAWWHRYLEVAGQFFFWYWFGYLTLYKSVPSNSQRVLYLLISHAVTMPVHVQITLSHFAMSTTDLGVAESFPQRMLRTTMDVDCPAWFDFFHGGLQFQAVHHLFPRIPRHNLRKAQVYVREFCMDVGIPYTIHGFKEGNEQVIGQLGEIAKQARMMGECSRSMGPADVFDGH</sequence>
<evidence type="ECO:0000256" key="12">
    <source>
        <dbReference type="ARBA" id="ARBA00023002"/>
    </source>
</evidence>
<keyword evidence="13" id="KW-0408">Iron</keyword>
<feature type="region of interest" description="Disordered" evidence="16">
    <location>
        <begin position="170"/>
        <end position="197"/>
    </location>
</feature>
<evidence type="ECO:0000256" key="5">
    <source>
        <dbReference type="ARBA" id="ARBA00012019"/>
    </source>
</evidence>
<dbReference type="PANTHER" id="PTHR19353">
    <property type="entry name" value="FATTY ACID DESATURASE 2"/>
    <property type="match status" value="1"/>
</dbReference>
<evidence type="ECO:0000256" key="2">
    <source>
        <dbReference type="ARBA" id="ARBA00004760"/>
    </source>
</evidence>
<keyword evidence="12" id="KW-0560">Oxidoreductase</keyword>
<dbReference type="AlphaFoldDB" id="A0A9P4USV1"/>
<keyword evidence="20" id="KW-1185">Reference proteome</keyword>
<evidence type="ECO:0000256" key="14">
    <source>
        <dbReference type="ARBA" id="ARBA00023098"/>
    </source>
</evidence>
<dbReference type="CDD" id="cd03506">
    <property type="entry name" value="Delta6-FADS-like"/>
    <property type="match status" value="1"/>
</dbReference>
<protein>
    <recommendedName>
        <fullName evidence="6">Delta 8-(E)-sphingolipid desaturase</fullName>
        <ecNumber evidence="5">1.14.19.18</ecNumber>
    </recommendedName>
</protein>
<dbReference type="GO" id="GO:0016717">
    <property type="term" value="F:oxidoreductase activity, acting on paired donors, with oxidation of a pair of donors resulting in the reduction of molecular oxygen to two molecules of water"/>
    <property type="evidence" value="ECO:0007669"/>
    <property type="project" value="TreeGrafter"/>
</dbReference>
<dbReference type="GO" id="GO:0006665">
    <property type="term" value="P:sphingolipid metabolic process"/>
    <property type="evidence" value="ECO:0007669"/>
    <property type="project" value="UniProtKB-KW"/>
</dbReference>
<evidence type="ECO:0000256" key="16">
    <source>
        <dbReference type="SAM" id="MobiDB-lite"/>
    </source>
</evidence>
<dbReference type="InterPro" id="IPR012171">
    <property type="entry name" value="Fatty_acid_desaturase"/>
</dbReference>
<dbReference type="EC" id="1.14.19.18" evidence="5"/>
<organism evidence="19 20">
    <name type="scientific">Polychaeton citri CBS 116435</name>
    <dbReference type="NCBI Taxonomy" id="1314669"/>
    <lineage>
        <taxon>Eukaryota</taxon>
        <taxon>Fungi</taxon>
        <taxon>Dikarya</taxon>
        <taxon>Ascomycota</taxon>
        <taxon>Pezizomycotina</taxon>
        <taxon>Dothideomycetes</taxon>
        <taxon>Dothideomycetidae</taxon>
        <taxon>Capnodiales</taxon>
        <taxon>Capnodiaceae</taxon>
        <taxon>Polychaeton</taxon>
    </lineage>
</organism>
<evidence type="ECO:0000313" key="20">
    <source>
        <dbReference type="Proteomes" id="UP000799441"/>
    </source>
</evidence>
<keyword evidence="11 17" id="KW-1133">Transmembrane helix</keyword>
<dbReference type="InterPro" id="IPR001199">
    <property type="entry name" value="Cyt_B5-like_heme/steroid-bd"/>
</dbReference>
<feature type="domain" description="Cytochrome b5 heme-binding" evidence="18">
    <location>
        <begin position="11"/>
        <end position="86"/>
    </location>
</feature>
<evidence type="ECO:0000256" key="17">
    <source>
        <dbReference type="SAM" id="Phobius"/>
    </source>
</evidence>
<dbReference type="GO" id="GO:0016020">
    <property type="term" value="C:membrane"/>
    <property type="evidence" value="ECO:0007669"/>
    <property type="project" value="UniProtKB-SubCell"/>
</dbReference>
<dbReference type="PROSITE" id="PS50255">
    <property type="entry name" value="CYTOCHROME_B5_2"/>
    <property type="match status" value="1"/>
</dbReference>
<evidence type="ECO:0000256" key="15">
    <source>
        <dbReference type="ARBA" id="ARBA00023136"/>
    </source>
</evidence>
<evidence type="ECO:0000256" key="6">
    <source>
        <dbReference type="ARBA" id="ARBA00016939"/>
    </source>
</evidence>
<comment type="pathway">
    <text evidence="3">Sphingolipid metabolism.</text>
</comment>
<accession>A0A9P4USV1</accession>
<feature type="region of interest" description="Disordered" evidence="16">
    <location>
        <begin position="124"/>
        <end position="144"/>
    </location>
</feature>
<comment type="caution">
    <text evidence="19">The sequence shown here is derived from an EMBL/GenBank/DDBJ whole genome shotgun (WGS) entry which is preliminary data.</text>
</comment>
<feature type="compositionally biased region" description="Polar residues" evidence="16">
    <location>
        <begin position="182"/>
        <end position="192"/>
    </location>
</feature>
<gene>
    <name evidence="19" type="ORF">K431DRAFT_282320</name>
</gene>
<evidence type="ECO:0000256" key="13">
    <source>
        <dbReference type="ARBA" id="ARBA00023004"/>
    </source>
</evidence>
<evidence type="ECO:0000259" key="18">
    <source>
        <dbReference type="PROSITE" id="PS50255"/>
    </source>
</evidence>
<reference evidence="19" key="1">
    <citation type="journal article" date="2020" name="Stud. Mycol.">
        <title>101 Dothideomycetes genomes: a test case for predicting lifestyles and emergence of pathogens.</title>
        <authorList>
            <person name="Haridas S."/>
            <person name="Albert R."/>
            <person name="Binder M."/>
            <person name="Bloem J."/>
            <person name="Labutti K."/>
            <person name="Salamov A."/>
            <person name="Andreopoulos B."/>
            <person name="Baker S."/>
            <person name="Barry K."/>
            <person name="Bills G."/>
            <person name="Bluhm B."/>
            <person name="Cannon C."/>
            <person name="Castanera R."/>
            <person name="Culley D."/>
            <person name="Daum C."/>
            <person name="Ezra D."/>
            <person name="Gonzalez J."/>
            <person name="Henrissat B."/>
            <person name="Kuo A."/>
            <person name="Liang C."/>
            <person name="Lipzen A."/>
            <person name="Lutzoni F."/>
            <person name="Magnuson J."/>
            <person name="Mondo S."/>
            <person name="Nolan M."/>
            <person name="Ohm R."/>
            <person name="Pangilinan J."/>
            <person name="Park H.-J."/>
            <person name="Ramirez L."/>
            <person name="Alfaro M."/>
            <person name="Sun H."/>
            <person name="Tritt A."/>
            <person name="Yoshinaga Y."/>
            <person name="Zwiers L.-H."/>
            <person name="Turgeon B."/>
            <person name="Goodwin S."/>
            <person name="Spatafora J."/>
            <person name="Crous P."/>
            <person name="Grigoriev I."/>
        </authorList>
    </citation>
    <scope>NUCLEOTIDE SEQUENCE</scope>
    <source>
        <strain evidence="19">CBS 116435</strain>
    </source>
</reference>
<evidence type="ECO:0000256" key="4">
    <source>
        <dbReference type="ARBA" id="ARBA00009295"/>
    </source>
</evidence>
<comment type="similarity">
    <text evidence="4">Belongs to the fatty acid desaturase type 1 family.</text>
</comment>
<evidence type="ECO:0000256" key="1">
    <source>
        <dbReference type="ARBA" id="ARBA00004141"/>
    </source>
</evidence>
<dbReference type="InterPro" id="IPR005804">
    <property type="entry name" value="FA_desaturase_dom"/>
</dbReference>
<keyword evidence="15 17" id="KW-0472">Membrane</keyword>
<dbReference type="Proteomes" id="UP000799441">
    <property type="component" value="Unassembled WGS sequence"/>
</dbReference>
<comment type="subcellular location">
    <subcellularLocation>
        <location evidence="1">Membrane</location>
        <topology evidence="1">Multi-pass membrane protein</topology>
    </subcellularLocation>
</comment>
<dbReference type="PANTHER" id="PTHR19353:SF30">
    <property type="entry name" value="DELTA 8-(E)-SPHINGOLIPID DESATURASE"/>
    <property type="match status" value="1"/>
</dbReference>
<evidence type="ECO:0000256" key="10">
    <source>
        <dbReference type="ARBA" id="ARBA00022919"/>
    </source>
</evidence>
<dbReference type="SMART" id="SM01117">
    <property type="entry name" value="Cyt-b5"/>
    <property type="match status" value="1"/>
</dbReference>
<feature type="transmembrane region" description="Helical" evidence="17">
    <location>
        <begin position="292"/>
        <end position="314"/>
    </location>
</feature>
<evidence type="ECO:0000256" key="8">
    <source>
        <dbReference type="ARBA" id="ARBA00022692"/>
    </source>
</evidence>
<feature type="compositionally biased region" description="Polar residues" evidence="16">
    <location>
        <begin position="129"/>
        <end position="138"/>
    </location>
</feature>
<feature type="transmembrane region" description="Helical" evidence="17">
    <location>
        <begin position="441"/>
        <end position="464"/>
    </location>
</feature>
<dbReference type="Gene3D" id="3.10.120.10">
    <property type="entry name" value="Cytochrome b5-like heme/steroid binding domain"/>
    <property type="match status" value="1"/>
</dbReference>
<dbReference type="EMBL" id="MU003773">
    <property type="protein sequence ID" value="KAF2724051.1"/>
    <property type="molecule type" value="Genomic_DNA"/>
</dbReference>
<feature type="transmembrane region" description="Helical" evidence="17">
    <location>
        <begin position="264"/>
        <end position="280"/>
    </location>
</feature>
<feature type="transmembrane region" description="Helical" evidence="17">
    <location>
        <begin position="374"/>
        <end position="395"/>
    </location>
</feature>
<feature type="compositionally biased region" description="Low complexity" evidence="16">
    <location>
        <begin position="170"/>
        <end position="180"/>
    </location>
</feature>
<proteinExistence type="inferred from homology"/>
<keyword evidence="9" id="KW-0479">Metal-binding</keyword>